<gene>
    <name evidence="2 3" type="primary">LOC106178342</name>
</gene>
<dbReference type="AlphaFoldDB" id="A0A1S3K329"/>
<accession>A0A1S3K329</accession>
<dbReference type="Proteomes" id="UP000085678">
    <property type="component" value="Unplaced"/>
</dbReference>
<protein>
    <submittedName>
        <fullName evidence="2 3">Uncharacterized protein LOC106178342</fullName>
    </submittedName>
</protein>
<proteinExistence type="predicted"/>
<reference evidence="2 3" key="1">
    <citation type="submission" date="2025-04" db="UniProtKB">
        <authorList>
            <consortium name="RefSeq"/>
        </authorList>
    </citation>
    <scope>IDENTIFICATION</scope>
    <source>
        <tissue evidence="2 3">Gonads</tissue>
    </source>
</reference>
<organism evidence="1 3">
    <name type="scientific">Lingula anatina</name>
    <name type="common">Brachiopod</name>
    <name type="synonym">Lingula unguis</name>
    <dbReference type="NCBI Taxonomy" id="7574"/>
    <lineage>
        <taxon>Eukaryota</taxon>
        <taxon>Metazoa</taxon>
        <taxon>Spiralia</taxon>
        <taxon>Lophotrochozoa</taxon>
        <taxon>Brachiopoda</taxon>
        <taxon>Linguliformea</taxon>
        <taxon>Lingulata</taxon>
        <taxon>Lingulida</taxon>
        <taxon>Linguloidea</taxon>
        <taxon>Lingulidae</taxon>
        <taxon>Lingula</taxon>
    </lineage>
</organism>
<evidence type="ECO:0000313" key="1">
    <source>
        <dbReference type="Proteomes" id="UP000085678"/>
    </source>
</evidence>
<name>A0A1S3K329_LINAN</name>
<dbReference type="RefSeq" id="XP_013416931.1">
    <property type="nucleotide sequence ID" value="XM_013561477.1"/>
</dbReference>
<sequence>MTAPPPPVIPEFSGLVPNPAGTGLFTSCTSPSHGNLTTAVMMPKSCADDTRCVTNFLFLFMGLSSQVCLCPLTSTPNVLNGTCDPIQGRACLTSDECNILPFDCVGLDSWNITAAYDPVLLKAFLRPLVFYICSNTVEYRTRIPLYVCAASQCQYFQTAAITPFDPFGGGGGLGRKKRDVDEELSDLEVSEGQREDAVNTREKRQADEKCRLIASPAVTSIEKMWEFLFGDIYPYGCENISG</sequence>
<keyword evidence="1" id="KW-1185">Reference proteome</keyword>
<dbReference type="RefSeq" id="XP_013416932.1">
    <property type="nucleotide sequence ID" value="XM_013561478.1"/>
</dbReference>
<evidence type="ECO:0000313" key="2">
    <source>
        <dbReference type="RefSeq" id="XP_013416931.1"/>
    </source>
</evidence>
<evidence type="ECO:0000313" key="3">
    <source>
        <dbReference type="RefSeq" id="XP_013416932.1"/>
    </source>
</evidence>
<dbReference type="GeneID" id="106178342"/>
<dbReference type="KEGG" id="lak:106178342"/>